<evidence type="ECO:0000256" key="4">
    <source>
        <dbReference type="ARBA" id="ARBA00023180"/>
    </source>
</evidence>
<evidence type="ECO:0000256" key="2">
    <source>
        <dbReference type="ARBA" id="ARBA00012752"/>
    </source>
</evidence>
<accession>A0A8T2DQV1</accession>
<dbReference type="Pfam" id="PF17677">
    <property type="entry name" value="Glyco_hydro38C2"/>
    <property type="match status" value="1"/>
</dbReference>
<dbReference type="InterPro" id="IPR048534">
    <property type="entry name" value="Man2a1-like_dom"/>
</dbReference>
<dbReference type="OrthoDB" id="2016903at2759"/>
<evidence type="ECO:0000313" key="9">
    <source>
        <dbReference type="Proteomes" id="UP000694251"/>
    </source>
</evidence>
<keyword evidence="8" id="KW-0808">Transferase</keyword>
<dbReference type="Pfam" id="PF21260">
    <property type="entry name" value="Laman-like_dom"/>
    <property type="match status" value="1"/>
</dbReference>
<dbReference type="FunFam" id="1.20.1270.50:FF:000002">
    <property type="entry name" value="Alpha-mannosidase"/>
    <property type="match status" value="1"/>
</dbReference>
<dbReference type="Pfam" id="PF09261">
    <property type="entry name" value="Alpha-mann_mid"/>
    <property type="match status" value="1"/>
</dbReference>
<dbReference type="Pfam" id="PF07748">
    <property type="entry name" value="Glyco_hydro_38C"/>
    <property type="match status" value="1"/>
</dbReference>
<gene>
    <name evidence="8" type="ORF">ISN44_As05g061890</name>
</gene>
<dbReference type="CDD" id="cd09272">
    <property type="entry name" value="RNase_HI_RT_Ty1"/>
    <property type="match status" value="1"/>
</dbReference>
<dbReference type="InterPro" id="IPR050843">
    <property type="entry name" value="Glycosyl_Hydrlase_38"/>
</dbReference>
<feature type="chain" id="PRO_5035748113" description="alpha-mannosidase" evidence="6">
    <location>
        <begin position="28"/>
        <end position="1409"/>
    </location>
</feature>
<evidence type="ECO:0000313" key="8">
    <source>
        <dbReference type="EMBL" id="KAG7614398.1"/>
    </source>
</evidence>
<keyword evidence="8" id="KW-0548">Nucleotidyltransferase</keyword>
<dbReference type="InterPro" id="IPR000602">
    <property type="entry name" value="Glyco_hydro_38_N"/>
</dbReference>
<dbReference type="FunFam" id="1.20.1270.50:FF:000003">
    <property type="entry name" value="Alpha-mannosidase"/>
    <property type="match status" value="1"/>
</dbReference>
<name>A0A8T2DQV1_ARASU</name>
<dbReference type="FunFam" id="2.60.40.1180:FF:000030">
    <property type="entry name" value="Alpha-mannosidase"/>
    <property type="match status" value="1"/>
</dbReference>
<protein>
    <recommendedName>
        <fullName evidence="2">alpha-mannosidase</fullName>
        <ecNumber evidence="2">3.2.1.24</ecNumber>
    </recommendedName>
</protein>
<dbReference type="Pfam" id="PF07727">
    <property type="entry name" value="RVT_2"/>
    <property type="match status" value="1"/>
</dbReference>
<evidence type="ECO:0000256" key="6">
    <source>
        <dbReference type="SAM" id="SignalP"/>
    </source>
</evidence>
<dbReference type="InterPro" id="IPR015341">
    <property type="entry name" value="Glyco_hydro_38_cen"/>
</dbReference>
<dbReference type="EMBL" id="JAEFBJ010000005">
    <property type="protein sequence ID" value="KAG7614398.1"/>
    <property type="molecule type" value="Genomic_DNA"/>
</dbReference>
<keyword evidence="4" id="KW-0325">Glycoprotein</keyword>
<comment type="caution">
    <text evidence="8">The sequence shown here is derived from an EMBL/GenBank/DDBJ whole genome shotgun (WGS) entry which is preliminary data.</text>
</comment>
<dbReference type="PANTHER" id="PTHR11607">
    <property type="entry name" value="ALPHA-MANNOSIDASE"/>
    <property type="match status" value="1"/>
</dbReference>
<dbReference type="Proteomes" id="UP000694251">
    <property type="component" value="Chromosome 5"/>
</dbReference>
<feature type="domain" description="Glycoside hydrolase family 38 central" evidence="7">
    <location>
        <begin position="741"/>
        <end position="815"/>
    </location>
</feature>
<sequence>MEKPGMSLLKGSLCVIVFLLLLSLVESVNGGGYVKYGTEAKVVPGKLNVHLVPHSHDDVGWLKTVDQYYVGSNNRIQVCYLQMNDESYISINEEPWNYNEAKESKEWRDACEEEISSIEKNKTWNLVELPIGVKPIGLKWVFKIKRNSDGSINKFKARLVAKGYVQRHGVDFDEVFAPVARIETIRFIIALAASNGWEVHHLDVKTAFLHGELKETVYVTQPEGFTVKGSENKIYKLNKALYGLRQAPRAWNNKLNKILKELDFVKCSKEPSLYRKQEGVHFLLVAVYVDDLLVTGSNLRMILEFKKGMATKFEMSDLGLLTYYLGIEVLQHSDGIILKQERYAGKILEETKMNECNAVHIPMDSGLKLSKAQEEKDIDATEYRRIIGCLRYLLHTRPDLSYSVGVLCRYMQEPKESHGAALKQVLRYLKGTQGLGLSFTRGTEAELVGYSDSSHNVDEDDGRSTTGHIFYLHECPITWCTQKQDTVALSSCEAEFMAATEGAKQAIWLQDLFSEVTGDTCKKVTLRIDNKSAIALAKNPVFHGRSKHNKKRYHFIRECVENEQVEVEHVPGGEQRADILTKALDREKRKAEKSLEVIWRGSKTLDSSSQIFTNIFFVRYGPPTGFHYEVTDDYVPLQDNPRFDGYNIKEAVNDFVNASLVYANVSRGNHVMWTMGDDFQYQFAESWFRQMDRLIHYVNKDGRVNALYSTPSLYVDAKNVANVTWPLKTHDFFPYADRAYAYWTGYFTSRPALKRYVRALSGYYMAARQLEFLVGKNSGGPNTYSLGDALGIAQHHDAVTGTAKQHVTNDYMKRLALGASEAEAVVNSALACLMNKAPKGGCTKPAIAFSQCSLMNISYCPSTEETLPGQKSLILVAYNSLGWNRTEIIRIPVNDAGLSVEDSSGNTLDAQYIPMDNVTSNLRSFYTKAYLGISSLQRPKYWLVFKAKVPPLGWNTFFISKASAQGSNNHKHSSVMLSPMNNTTEIGPGNLKMVFSSDSGRLERMYNSRTGADIKVDQNYFWYASNVGDAKDPQVSGAYIFRPNGSLAYPVSSSKSKLQIVRGPLIDEVHQQFSPWVAQVVRLYKEKEHAEFEFTIGPISVGKGDLTGKEIITRMVTDMTTAKEFYTDSNGRDFLKRVRDNRTDWHLEVNEPIAGNYYPLNLGMYIKDEKAELSVLVDRATGGASIKDGEIELMLHRRTSMDDSRGVEESLVETVCVNDTCAGLTIRGNYYVSINKVGEGGRWRRETGQEIYSPLLMAFAHENKEKWKASNTVKGYAMDHLYTLPQNIALITLEELDLGNVLLRLAHLYEAGEDNDYSKIAKVELKKLFSGKMIKEVTEMSLSANQEKVKMKEKMKWKVEGEAEQPSSPLRGGPVDKSTLVVELGPMEIRTFVVQYYQKQRRRRKLFVG</sequence>
<keyword evidence="3 6" id="KW-0732">Signal</keyword>
<dbReference type="GO" id="GO:0003964">
    <property type="term" value="F:RNA-directed DNA polymerase activity"/>
    <property type="evidence" value="ECO:0007669"/>
    <property type="project" value="UniProtKB-KW"/>
</dbReference>
<dbReference type="PANTHER" id="PTHR11607:SF61">
    <property type="entry name" value="ALPHA-MANNOSIDASE"/>
    <property type="match status" value="1"/>
</dbReference>
<dbReference type="InterPro" id="IPR013103">
    <property type="entry name" value="RVT_2"/>
</dbReference>
<dbReference type="Pfam" id="PF01074">
    <property type="entry name" value="Glyco_hydro_38N"/>
    <property type="match status" value="2"/>
</dbReference>
<dbReference type="SMART" id="SM00872">
    <property type="entry name" value="Alpha-mann_mid"/>
    <property type="match status" value="1"/>
</dbReference>
<dbReference type="FunFam" id="2.60.40.1360:FF:000001">
    <property type="entry name" value="Alpha-mannosidase"/>
    <property type="match status" value="1"/>
</dbReference>
<dbReference type="InterPro" id="IPR011682">
    <property type="entry name" value="Glyco_hydro_38_C"/>
</dbReference>
<dbReference type="InterPro" id="IPR041147">
    <property type="entry name" value="GH38_C"/>
</dbReference>
<dbReference type="EC" id="3.2.1.24" evidence="2"/>
<reference evidence="8 9" key="1">
    <citation type="submission" date="2020-12" db="EMBL/GenBank/DDBJ databases">
        <title>Concerted genomic and epigenomic changes stabilize Arabidopsis allopolyploids.</title>
        <authorList>
            <person name="Chen Z."/>
        </authorList>
    </citation>
    <scope>NUCLEOTIDE SEQUENCE [LARGE SCALE GENOMIC DNA]</scope>
    <source>
        <strain evidence="8">As9502</strain>
        <tissue evidence="8">Leaf</tissue>
    </source>
</reference>
<evidence type="ECO:0000256" key="1">
    <source>
        <dbReference type="ARBA" id="ARBA00000365"/>
    </source>
</evidence>
<comment type="catalytic activity">
    <reaction evidence="1">
        <text>Hydrolysis of terminal, non-reducing alpha-D-mannose residues in alpha-D-mannosides.</text>
        <dbReference type="EC" id="3.2.1.24"/>
    </reaction>
</comment>
<comment type="function">
    <text evidence="5">Liberates mannose from p-nitrophenyl-alpha-D-mannoside in vitro.</text>
</comment>
<evidence type="ECO:0000256" key="5">
    <source>
        <dbReference type="ARBA" id="ARBA00060030"/>
    </source>
</evidence>
<proteinExistence type="predicted"/>
<dbReference type="GO" id="GO:0006013">
    <property type="term" value="P:mannose metabolic process"/>
    <property type="evidence" value="ECO:0007669"/>
    <property type="project" value="InterPro"/>
</dbReference>
<dbReference type="GO" id="GO:0004559">
    <property type="term" value="F:alpha-mannosidase activity"/>
    <property type="evidence" value="ECO:0007669"/>
    <property type="project" value="UniProtKB-EC"/>
</dbReference>
<dbReference type="FunFam" id="2.70.98.30:FF:000003">
    <property type="entry name" value="Alpha-mannosidase"/>
    <property type="match status" value="1"/>
</dbReference>
<evidence type="ECO:0000256" key="3">
    <source>
        <dbReference type="ARBA" id="ARBA00022729"/>
    </source>
</evidence>
<feature type="signal peptide" evidence="6">
    <location>
        <begin position="1"/>
        <end position="27"/>
    </location>
</feature>
<evidence type="ECO:0000259" key="7">
    <source>
        <dbReference type="SMART" id="SM00872"/>
    </source>
</evidence>
<organism evidence="8 9">
    <name type="scientific">Arabidopsis suecica</name>
    <name type="common">Swedish thale-cress</name>
    <name type="synonym">Cardaminopsis suecica</name>
    <dbReference type="NCBI Taxonomy" id="45249"/>
    <lineage>
        <taxon>Eukaryota</taxon>
        <taxon>Viridiplantae</taxon>
        <taxon>Streptophyta</taxon>
        <taxon>Embryophyta</taxon>
        <taxon>Tracheophyta</taxon>
        <taxon>Spermatophyta</taxon>
        <taxon>Magnoliopsida</taxon>
        <taxon>eudicotyledons</taxon>
        <taxon>Gunneridae</taxon>
        <taxon>Pentapetalae</taxon>
        <taxon>rosids</taxon>
        <taxon>malvids</taxon>
        <taxon>Brassicales</taxon>
        <taxon>Brassicaceae</taxon>
        <taxon>Camelineae</taxon>
        <taxon>Arabidopsis</taxon>
    </lineage>
</organism>
<keyword evidence="9" id="KW-1185">Reference proteome</keyword>
<keyword evidence="8" id="KW-0695">RNA-directed DNA polymerase</keyword>